<keyword evidence="2" id="KW-0808">Transferase</keyword>
<dbReference type="Proteomes" id="UP000198860">
    <property type="component" value="Unassembled WGS sequence"/>
</dbReference>
<proteinExistence type="predicted"/>
<dbReference type="RefSeq" id="WP_089653611.1">
    <property type="nucleotide sequence ID" value="NZ_FNIZ01000016.1"/>
</dbReference>
<dbReference type="InterPro" id="IPR000182">
    <property type="entry name" value="GNAT_dom"/>
</dbReference>
<protein>
    <submittedName>
        <fullName evidence="2">Ribosomal-protein-alanine N-acetyltransferase</fullName>
    </submittedName>
</protein>
<dbReference type="InterPro" id="IPR016181">
    <property type="entry name" value="Acyl_CoA_acyltransferase"/>
</dbReference>
<dbReference type="Pfam" id="PF00583">
    <property type="entry name" value="Acetyltransf_1"/>
    <property type="match status" value="1"/>
</dbReference>
<evidence type="ECO:0000313" key="2">
    <source>
        <dbReference type="EMBL" id="SDP32652.1"/>
    </source>
</evidence>
<dbReference type="SUPFAM" id="SSF55729">
    <property type="entry name" value="Acyl-CoA N-acyltransferases (Nat)"/>
    <property type="match status" value="1"/>
</dbReference>
<name>A0A1H0RT05_HALAD</name>
<dbReference type="PROSITE" id="PS51186">
    <property type="entry name" value="GNAT"/>
    <property type="match status" value="1"/>
</dbReference>
<dbReference type="EMBL" id="FNIZ01000016">
    <property type="protein sequence ID" value="SDP32652.1"/>
    <property type="molecule type" value="Genomic_DNA"/>
</dbReference>
<gene>
    <name evidence="2" type="ORF">SAMN05421677_11625</name>
</gene>
<dbReference type="STRING" id="240303.SAMN05421677_11625"/>
<evidence type="ECO:0000259" key="1">
    <source>
        <dbReference type="PROSITE" id="PS51186"/>
    </source>
</evidence>
<keyword evidence="3" id="KW-1185">Reference proteome</keyword>
<dbReference type="Gene3D" id="3.40.630.30">
    <property type="match status" value="1"/>
</dbReference>
<sequence>MKIQWTPTTQQEAEEMAGWKYPAPYDFYDMTADEDDLELFINPEKRSPHTYSAHKDGELIGFLTVDLKNHPAVDLGLGMRPDEAGRGQGESFVQSCLCFATERYQARAFTLSVATFNKRAIAVYERVGFKKKHTFMQATNGGQYEFLSMEK</sequence>
<organism evidence="2 3">
    <name type="scientific">Halobacillus aidingensis</name>
    <dbReference type="NCBI Taxonomy" id="240303"/>
    <lineage>
        <taxon>Bacteria</taxon>
        <taxon>Bacillati</taxon>
        <taxon>Bacillota</taxon>
        <taxon>Bacilli</taxon>
        <taxon>Bacillales</taxon>
        <taxon>Bacillaceae</taxon>
        <taxon>Halobacillus</taxon>
    </lineage>
</organism>
<dbReference type="OrthoDB" id="423921at2"/>
<feature type="domain" description="N-acetyltransferase" evidence="1">
    <location>
        <begin position="11"/>
        <end position="151"/>
    </location>
</feature>
<evidence type="ECO:0000313" key="3">
    <source>
        <dbReference type="Proteomes" id="UP000198860"/>
    </source>
</evidence>
<accession>A0A1H0RT05</accession>
<dbReference type="GO" id="GO:0016747">
    <property type="term" value="F:acyltransferase activity, transferring groups other than amino-acyl groups"/>
    <property type="evidence" value="ECO:0007669"/>
    <property type="project" value="InterPro"/>
</dbReference>
<reference evidence="3" key="1">
    <citation type="submission" date="2016-10" db="EMBL/GenBank/DDBJ databases">
        <authorList>
            <person name="Varghese N."/>
            <person name="Submissions S."/>
        </authorList>
    </citation>
    <scope>NUCLEOTIDE SEQUENCE [LARGE SCALE GENOMIC DNA]</scope>
    <source>
        <strain evidence="3">CGMCC 1.3703</strain>
    </source>
</reference>
<dbReference type="AlphaFoldDB" id="A0A1H0RT05"/>